<dbReference type="EMBL" id="QNZK01000235">
    <property type="protein sequence ID" value="RTZ84162.1"/>
    <property type="molecule type" value="Genomic_DNA"/>
</dbReference>
<proteinExistence type="predicted"/>
<sequence length="417" mass="46809">MSSSSFFCGRQKINFFFRLILQVLLWSNILVPKVFSAEFSFSTKSLIATQNSTQYSTSFFFNRFRAQTDFALSENCATEIEYELFPAWIDSAAQASTISIKNSFSRIYRIADLNHSLTGSPAATDTSELWQLEQNLDRALMRCQSGNWEYFIGRQAVTFGGMSVSPTDVFSPVAFKPLDQEFRPGVDAFRIVGGLGETTEFEAGILAGKDLSSESNGAYLSSHFLLGTTDLKPLLASFQQNQLLGLTLQTDLGMLGLVFDGALILQRKSAPETTEEVRNEWVPWTIGLNFQWNENLFTMLDFHHNPMGAKNPGNYVSNSSSTIYSEFPVSLLGRDYLLPNLSYQFSPLLSFSSSAFFNLNDSSFLNTSGLEWNFLEDLLLSWNISLAHGIKSSMQTEKNSEFGDTPNSFQLILKHYR</sequence>
<name>A0A432GJY6_9DELT</name>
<dbReference type="Proteomes" id="UP000287917">
    <property type="component" value="Unassembled WGS sequence"/>
</dbReference>
<accession>A0A432GJY6</accession>
<gene>
    <name evidence="1" type="ORF">DSY96_06720</name>
</gene>
<organism evidence="1 2">
    <name type="scientific">SAR324 cluster bacterium</name>
    <dbReference type="NCBI Taxonomy" id="2024889"/>
    <lineage>
        <taxon>Bacteria</taxon>
        <taxon>Deltaproteobacteria</taxon>
        <taxon>SAR324 cluster</taxon>
    </lineage>
</organism>
<protein>
    <submittedName>
        <fullName evidence="1">Uncharacterized protein</fullName>
    </submittedName>
</protein>
<dbReference type="AlphaFoldDB" id="A0A432GJY6"/>
<evidence type="ECO:0000313" key="1">
    <source>
        <dbReference type="EMBL" id="RTZ84162.1"/>
    </source>
</evidence>
<evidence type="ECO:0000313" key="2">
    <source>
        <dbReference type="Proteomes" id="UP000287917"/>
    </source>
</evidence>
<comment type="caution">
    <text evidence="1">The sequence shown here is derived from an EMBL/GenBank/DDBJ whole genome shotgun (WGS) entry which is preliminary data.</text>
</comment>
<reference evidence="1 2" key="1">
    <citation type="submission" date="2018-06" db="EMBL/GenBank/DDBJ databases">
        <title>Combined omics and stable isotope probing to characterize newly discovered Mariana Back-Arc vent microbial communities.</title>
        <authorList>
            <person name="Trembath-Reichert E."/>
            <person name="Huber J.A."/>
        </authorList>
    </citation>
    <scope>NUCLEOTIDE SEQUENCE [LARGE SCALE GENOMIC DNA]</scope>
    <source>
        <strain evidence="1">MAG 58</strain>
    </source>
</reference>